<reference evidence="2 3" key="1">
    <citation type="journal article" date="2013" name="ISME J.">
        <title>By their genes ye shall know them: genomic signatures of predatory bacteria.</title>
        <authorList>
            <person name="Pasternak Z."/>
            <person name="Pietrokovski S."/>
            <person name="Rotem O."/>
            <person name="Gophna U."/>
            <person name="Lurie-Weinberger M.N."/>
            <person name="Jurkevitch E."/>
        </authorList>
    </citation>
    <scope>NUCLEOTIDE SEQUENCE [LARGE SCALE GENOMIC DNA]</scope>
    <source>
        <strain evidence="2">EPB</strain>
    </source>
</reference>
<keyword evidence="1" id="KW-1133">Transmembrane helix</keyword>
<dbReference type="EMBL" id="CP003538">
    <property type="protein sequence ID" value="AGH97338.1"/>
    <property type="molecule type" value="Genomic_DNA"/>
</dbReference>
<dbReference type="HOGENOM" id="CLU_1494601_0_0_5"/>
<feature type="transmembrane region" description="Helical" evidence="1">
    <location>
        <begin position="24"/>
        <end position="45"/>
    </location>
</feature>
<sequence>MKKHSQCLRWLNDEKASIAAEAGIFIPILFSMLVAVFFFFSAILVNQKAINASQMTADLIAREISVNDQQVEDAMDAARQAMLPLNLTNFGVAIASVQYNAENEPEILWQDVTGTAEEFEVEDAPIQGTIGLGGEGDGMVVVQVTYEYDPVFSGSFLPTIMMREVSYTRGRRLPVVTRIDG</sequence>
<evidence type="ECO:0000313" key="3">
    <source>
        <dbReference type="Proteomes" id="UP000011932"/>
    </source>
</evidence>
<dbReference type="OrthoDB" id="7355117at2"/>
<keyword evidence="1" id="KW-0812">Transmembrane</keyword>
<evidence type="ECO:0000313" key="2">
    <source>
        <dbReference type="EMBL" id="AGH97338.1"/>
    </source>
</evidence>
<gene>
    <name evidence="2" type="ORF">A11S_511</name>
</gene>
<dbReference type="Proteomes" id="UP000011932">
    <property type="component" value="Chromosome"/>
</dbReference>
<dbReference type="KEGG" id="man:A11S_511"/>
<name>M4VDN1_9BACT</name>
<dbReference type="RefSeq" id="WP_015466893.1">
    <property type="nucleotide sequence ID" value="NC_020812.1"/>
</dbReference>
<accession>M4VDN1</accession>
<evidence type="ECO:0000256" key="1">
    <source>
        <dbReference type="SAM" id="Phobius"/>
    </source>
</evidence>
<proteinExistence type="predicted"/>
<organism evidence="2 3">
    <name type="scientific">Micavibrio aeruginosavorus EPB</name>
    <dbReference type="NCBI Taxonomy" id="349215"/>
    <lineage>
        <taxon>Bacteria</taxon>
        <taxon>Pseudomonadati</taxon>
        <taxon>Bdellovibrionota</taxon>
        <taxon>Bdellovibrionia</taxon>
        <taxon>Bdellovibrionales</taxon>
        <taxon>Pseudobdellovibrionaceae</taxon>
        <taxon>Micavibrio</taxon>
    </lineage>
</organism>
<protein>
    <submittedName>
        <fullName evidence="2">Flp pilus assembly protein TadG</fullName>
    </submittedName>
</protein>
<dbReference type="STRING" id="349215.A11S_511"/>
<keyword evidence="1" id="KW-0472">Membrane</keyword>
<dbReference type="AlphaFoldDB" id="M4VDN1"/>